<name>A0A1E3Q2R5_LIPST</name>
<accession>A0A1E3Q2R5</accession>
<feature type="non-terminal residue" evidence="4">
    <location>
        <position position="336"/>
    </location>
</feature>
<dbReference type="AlphaFoldDB" id="A0A1E3Q2R5"/>
<organism evidence="4 5">
    <name type="scientific">Lipomyces starkeyi NRRL Y-11557</name>
    <dbReference type="NCBI Taxonomy" id="675824"/>
    <lineage>
        <taxon>Eukaryota</taxon>
        <taxon>Fungi</taxon>
        <taxon>Dikarya</taxon>
        <taxon>Ascomycota</taxon>
        <taxon>Saccharomycotina</taxon>
        <taxon>Lipomycetes</taxon>
        <taxon>Lipomycetales</taxon>
        <taxon>Lipomycetaceae</taxon>
        <taxon>Lipomyces</taxon>
    </lineage>
</organism>
<keyword evidence="3" id="KW-0560">Oxidoreductase</keyword>
<gene>
    <name evidence="4" type="ORF">LIPSTDRAFT_33063</name>
</gene>
<keyword evidence="2" id="KW-0288">FMN</keyword>
<dbReference type="CDD" id="cd04730">
    <property type="entry name" value="NPD_like"/>
    <property type="match status" value="1"/>
</dbReference>
<dbReference type="InterPro" id="IPR013785">
    <property type="entry name" value="Aldolase_TIM"/>
</dbReference>
<dbReference type="InterPro" id="IPR004136">
    <property type="entry name" value="NMO"/>
</dbReference>
<protein>
    <submittedName>
        <fullName evidence="4">Uncharacterized protein</fullName>
    </submittedName>
</protein>
<dbReference type="OrthoDB" id="2349068at2759"/>
<dbReference type="SUPFAM" id="SSF51412">
    <property type="entry name" value="Inosine monophosphate dehydrogenase (IMPDH)"/>
    <property type="match status" value="1"/>
</dbReference>
<dbReference type="Pfam" id="PF03060">
    <property type="entry name" value="NMO"/>
    <property type="match status" value="1"/>
</dbReference>
<dbReference type="GO" id="GO:0018580">
    <property type="term" value="F:nitronate monooxygenase activity"/>
    <property type="evidence" value="ECO:0007669"/>
    <property type="project" value="InterPro"/>
</dbReference>
<dbReference type="STRING" id="675824.A0A1E3Q2R5"/>
<evidence type="ECO:0000256" key="3">
    <source>
        <dbReference type="ARBA" id="ARBA00023002"/>
    </source>
</evidence>
<reference evidence="4 5" key="1">
    <citation type="journal article" date="2016" name="Proc. Natl. Acad. Sci. U.S.A.">
        <title>Comparative genomics of biotechnologically important yeasts.</title>
        <authorList>
            <person name="Riley R."/>
            <person name="Haridas S."/>
            <person name="Wolfe K.H."/>
            <person name="Lopes M.R."/>
            <person name="Hittinger C.T."/>
            <person name="Goeker M."/>
            <person name="Salamov A.A."/>
            <person name="Wisecaver J.H."/>
            <person name="Long T.M."/>
            <person name="Calvey C.H."/>
            <person name="Aerts A.L."/>
            <person name="Barry K.W."/>
            <person name="Choi C."/>
            <person name="Clum A."/>
            <person name="Coughlan A.Y."/>
            <person name="Deshpande S."/>
            <person name="Douglass A.P."/>
            <person name="Hanson S.J."/>
            <person name="Klenk H.-P."/>
            <person name="LaButti K.M."/>
            <person name="Lapidus A."/>
            <person name="Lindquist E.A."/>
            <person name="Lipzen A.M."/>
            <person name="Meier-Kolthoff J.P."/>
            <person name="Ohm R.A."/>
            <person name="Otillar R.P."/>
            <person name="Pangilinan J.L."/>
            <person name="Peng Y."/>
            <person name="Rokas A."/>
            <person name="Rosa C.A."/>
            <person name="Scheuner C."/>
            <person name="Sibirny A.A."/>
            <person name="Slot J.C."/>
            <person name="Stielow J.B."/>
            <person name="Sun H."/>
            <person name="Kurtzman C.P."/>
            <person name="Blackwell M."/>
            <person name="Grigoriev I.V."/>
            <person name="Jeffries T.W."/>
        </authorList>
    </citation>
    <scope>NUCLEOTIDE SEQUENCE [LARGE SCALE GENOMIC DNA]</scope>
    <source>
        <strain evidence="4 5">NRRL Y-11557</strain>
    </source>
</reference>
<dbReference type="PANTHER" id="PTHR32332">
    <property type="entry name" value="2-NITROPROPANE DIOXYGENASE"/>
    <property type="match status" value="1"/>
</dbReference>
<evidence type="ECO:0000313" key="5">
    <source>
        <dbReference type="Proteomes" id="UP000094385"/>
    </source>
</evidence>
<evidence type="ECO:0000256" key="1">
    <source>
        <dbReference type="ARBA" id="ARBA00022630"/>
    </source>
</evidence>
<dbReference type="EMBL" id="KV454296">
    <property type="protein sequence ID" value="ODQ71989.1"/>
    <property type="molecule type" value="Genomic_DNA"/>
</dbReference>
<keyword evidence="1" id="KW-0285">Flavoprotein</keyword>
<sequence>FPHLTTPIIFSAPMRLFSSERLALAVSRAGGLGFIGAGYDFSNLDSMLSNASSSIISSPIPTASTSTLPIGVGAILWNVDQAEQARFMNLMRQYKPCAIWLFAPKSDAQMDEWIGNLRQSSPDSKVVVQVGTVAEAVRVYKQVDILVVQGYDAGGHGTARTGSIISLVPEVLYALSMLGNTGSENIPPVVAAGGIVNGAATVAALALGADAVAIGTKFLAASESDADHALQAMIAGIKDGGKNTVRTRLYDDLRGNSGWPQNYNGRAYINDSYLDAERGVKKDVLLDKYKVAEREIDLNRLAVFVGTGVGLVIEVKTAEEIIVEIQKEADDVIARL</sequence>
<feature type="non-terminal residue" evidence="4">
    <location>
        <position position="1"/>
    </location>
</feature>
<dbReference type="Gene3D" id="3.20.20.70">
    <property type="entry name" value="Aldolase class I"/>
    <property type="match status" value="1"/>
</dbReference>
<evidence type="ECO:0000313" key="4">
    <source>
        <dbReference type="EMBL" id="ODQ71989.1"/>
    </source>
</evidence>
<evidence type="ECO:0000256" key="2">
    <source>
        <dbReference type="ARBA" id="ARBA00022643"/>
    </source>
</evidence>
<dbReference type="PANTHER" id="PTHR32332:SF34">
    <property type="entry name" value="2-NITROPROPANE DIOXYGENASE FAMILY, PUTATIVE-RELATED"/>
    <property type="match status" value="1"/>
</dbReference>
<keyword evidence="5" id="KW-1185">Reference proteome</keyword>
<dbReference type="Proteomes" id="UP000094385">
    <property type="component" value="Unassembled WGS sequence"/>
</dbReference>
<proteinExistence type="predicted"/>